<gene>
    <name evidence="1" type="ORF">FEM48_Zijuj05G0096400</name>
</gene>
<dbReference type="Pfam" id="PF08284">
    <property type="entry name" value="RVP_2"/>
    <property type="match status" value="1"/>
</dbReference>
<evidence type="ECO:0000313" key="2">
    <source>
        <dbReference type="Proteomes" id="UP000813462"/>
    </source>
</evidence>
<comment type="caution">
    <text evidence="1">The sequence shown here is derived from an EMBL/GenBank/DDBJ whole genome shotgun (WGS) entry which is preliminary data.</text>
</comment>
<name>A0A978VE78_ZIZJJ</name>
<dbReference type="InterPro" id="IPR021109">
    <property type="entry name" value="Peptidase_aspartic_dom_sf"/>
</dbReference>
<dbReference type="Gene3D" id="2.40.70.10">
    <property type="entry name" value="Acid Proteases"/>
    <property type="match status" value="1"/>
</dbReference>
<dbReference type="InterPro" id="IPR043502">
    <property type="entry name" value="DNA/RNA_pol_sf"/>
</dbReference>
<proteinExistence type="predicted"/>
<dbReference type="AlphaFoldDB" id="A0A978VE78"/>
<accession>A0A978VE78</accession>
<dbReference type="EMBL" id="JAEACU010000005">
    <property type="protein sequence ID" value="KAH7528667.1"/>
    <property type="molecule type" value="Genomic_DNA"/>
</dbReference>
<dbReference type="CDD" id="cd00303">
    <property type="entry name" value="retropepsin_like"/>
    <property type="match status" value="1"/>
</dbReference>
<reference evidence="1" key="1">
    <citation type="journal article" date="2021" name="Front. Plant Sci.">
        <title>Chromosome-Scale Genome Assembly for Chinese Sour Jujube and Insights Into Its Genome Evolution and Domestication Signature.</title>
        <authorList>
            <person name="Shen L.-Y."/>
            <person name="Luo H."/>
            <person name="Wang X.-L."/>
            <person name="Wang X.-M."/>
            <person name="Qiu X.-J."/>
            <person name="Liu H."/>
            <person name="Zhou S.-S."/>
            <person name="Jia K.-H."/>
            <person name="Nie S."/>
            <person name="Bao Y.-T."/>
            <person name="Zhang R.-G."/>
            <person name="Yun Q.-Z."/>
            <person name="Chai Y.-H."/>
            <person name="Lu J.-Y."/>
            <person name="Li Y."/>
            <person name="Zhao S.-W."/>
            <person name="Mao J.-F."/>
            <person name="Jia S.-G."/>
            <person name="Mao Y.-M."/>
        </authorList>
    </citation>
    <scope>NUCLEOTIDE SEQUENCE</scope>
    <source>
        <strain evidence="1">AT0</strain>
        <tissue evidence="1">Leaf</tissue>
    </source>
</reference>
<sequence>MVPKVNSNSSASLLGSSPNLHNSITPPIHWISIEEAQEHLENGLCYYCDKKFVSGHRCEKPQLFMIADSTETFSEIEKEDSTEYDPMEVVLEISYHAIAGASHQQTIRVMGKLQNKDIVVLIDGDSMYNFIDQAIVSKFSLPIVKSKKIQVMVANKEKVECAGLCQALTIKIQGVQWLATLGPIETDYSKLTMMFKQEGKTHTFGVSTIDYLGHIISDQGVAVDPSKIEAIQTWLTPTTTKGV</sequence>
<dbReference type="Proteomes" id="UP000813462">
    <property type="component" value="Unassembled WGS sequence"/>
</dbReference>
<evidence type="ECO:0000313" key="1">
    <source>
        <dbReference type="EMBL" id="KAH7528667.1"/>
    </source>
</evidence>
<dbReference type="SUPFAM" id="SSF56672">
    <property type="entry name" value="DNA/RNA polymerases"/>
    <property type="match status" value="1"/>
</dbReference>
<protein>
    <submittedName>
        <fullName evidence="1">Uncharacterized protein</fullName>
    </submittedName>
</protein>
<organism evidence="1 2">
    <name type="scientific">Ziziphus jujuba var. spinosa</name>
    <dbReference type="NCBI Taxonomy" id="714518"/>
    <lineage>
        <taxon>Eukaryota</taxon>
        <taxon>Viridiplantae</taxon>
        <taxon>Streptophyta</taxon>
        <taxon>Embryophyta</taxon>
        <taxon>Tracheophyta</taxon>
        <taxon>Spermatophyta</taxon>
        <taxon>Magnoliopsida</taxon>
        <taxon>eudicotyledons</taxon>
        <taxon>Gunneridae</taxon>
        <taxon>Pentapetalae</taxon>
        <taxon>rosids</taxon>
        <taxon>fabids</taxon>
        <taxon>Rosales</taxon>
        <taxon>Rhamnaceae</taxon>
        <taxon>Paliureae</taxon>
        <taxon>Ziziphus</taxon>
    </lineage>
</organism>